<organism evidence="1 2">
    <name type="scientific">Linderina macrospora</name>
    <dbReference type="NCBI Taxonomy" id="4868"/>
    <lineage>
        <taxon>Eukaryota</taxon>
        <taxon>Fungi</taxon>
        <taxon>Fungi incertae sedis</taxon>
        <taxon>Zoopagomycota</taxon>
        <taxon>Kickxellomycotina</taxon>
        <taxon>Kickxellomycetes</taxon>
        <taxon>Kickxellales</taxon>
        <taxon>Kickxellaceae</taxon>
        <taxon>Linderina</taxon>
    </lineage>
</organism>
<gene>
    <name evidence="1" type="ORF">FBU59_002068</name>
</gene>
<protein>
    <submittedName>
        <fullName evidence="1">Uncharacterized protein</fullName>
    </submittedName>
</protein>
<comment type="caution">
    <text evidence="1">The sequence shown here is derived from an EMBL/GenBank/DDBJ whole genome shotgun (WGS) entry which is preliminary data.</text>
</comment>
<accession>A0ACC1JC21</accession>
<evidence type="ECO:0000313" key="2">
    <source>
        <dbReference type="Proteomes" id="UP001150603"/>
    </source>
</evidence>
<reference evidence="1" key="1">
    <citation type="submission" date="2022-07" db="EMBL/GenBank/DDBJ databases">
        <title>Phylogenomic reconstructions and comparative analyses of Kickxellomycotina fungi.</title>
        <authorList>
            <person name="Reynolds N.K."/>
            <person name="Stajich J.E."/>
            <person name="Barry K."/>
            <person name="Grigoriev I.V."/>
            <person name="Crous P."/>
            <person name="Smith M.E."/>
        </authorList>
    </citation>
    <scope>NUCLEOTIDE SEQUENCE</scope>
    <source>
        <strain evidence="1">NRRL 5244</strain>
    </source>
</reference>
<proteinExistence type="predicted"/>
<keyword evidence="2" id="KW-1185">Reference proteome</keyword>
<name>A0ACC1JC21_9FUNG</name>
<dbReference type="EMBL" id="JANBPW010001077">
    <property type="protein sequence ID" value="KAJ1946277.1"/>
    <property type="molecule type" value="Genomic_DNA"/>
</dbReference>
<evidence type="ECO:0000313" key="1">
    <source>
        <dbReference type="EMBL" id="KAJ1946277.1"/>
    </source>
</evidence>
<sequence length="236" mass="26381">MSAYHSVVGSGVAKMWLYPEGFYGAPQLNPAWVASGMIAMATGAIYAMQLVADERMQLAFPSFAQGRVYAFKDRVPSSFFAALRFARRSILWFWPVYFAFGWVVYRAASVLVSSVRRTSSYAVANPLFSLGTLGFWVFSITLTALLWELTHHLYEIITTEPTRIIETSRDPNVCLVSGLKHSGNPLVQHLAFQELYCLAMFHPEQRAALLTDISRSSGSMWSQVSKECLAVVETAR</sequence>
<dbReference type="Proteomes" id="UP001150603">
    <property type="component" value="Unassembled WGS sequence"/>
</dbReference>
<feature type="non-terminal residue" evidence="1">
    <location>
        <position position="236"/>
    </location>
</feature>